<evidence type="ECO:0000256" key="2">
    <source>
        <dbReference type="SAM" id="SignalP"/>
    </source>
</evidence>
<dbReference type="InterPro" id="IPR045266">
    <property type="entry name" value="DOH_DOMON"/>
</dbReference>
<sequence length="262" mass="28277">MKKITLLLFCLGAFHAFGQQKATGVVNLSTNVRANFLLDSNTSTVTLTMIGPNDRWFGLQFGSFTGTQGMAVGQDLVYWNNTANVVDARFNGEGFSPITDTTNHWTLVSNSNNTPSTGLRTIVCTRALSTGDSSDYTFNFDDTTLDIAWARSSTANYTINNHGGANRGYAIDTPFTNLSTQEIAPVAVSVYPNPSRGAVTVSATWGIETVSVYALSGQLIRTLSFSTTENAKEVQVEGLAVGSYLLEIQGEGQKAWKKIIVE</sequence>
<proteinExistence type="predicted"/>
<dbReference type="OrthoDB" id="667194at2"/>
<organism evidence="4 5">
    <name type="scientific">Flavobacterium fontis</name>
    <dbReference type="NCBI Taxonomy" id="1124188"/>
    <lineage>
        <taxon>Bacteria</taxon>
        <taxon>Pseudomonadati</taxon>
        <taxon>Bacteroidota</taxon>
        <taxon>Flavobacteriia</taxon>
        <taxon>Flavobacteriales</taxon>
        <taxon>Flavobacteriaceae</taxon>
        <taxon>Flavobacterium</taxon>
    </lineage>
</organism>
<feature type="domain" description="Secretion system C-terminal sorting" evidence="3">
    <location>
        <begin position="190"/>
        <end position="261"/>
    </location>
</feature>
<feature type="chain" id="PRO_5013290872" evidence="2">
    <location>
        <begin position="19"/>
        <end position="262"/>
    </location>
</feature>
<reference evidence="4 5" key="1">
    <citation type="submission" date="2016-11" db="EMBL/GenBank/DDBJ databases">
        <authorList>
            <person name="Jaros S."/>
            <person name="Januszkiewicz K."/>
            <person name="Wedrychowicz H."/>
        </authorList>
    </citation>
    <scope>NUCLEOTIDE SEQUENCE [LARGE SCALE GENOMIC DNA]</scope>
    <source>
        <strain evidence="4 5">DSM 25660</strain>
    </source>
</reference>
<accession>A0A1M5AEE2</accession>
<feature type="signal peptide" evidence="2">
    <location>
        <begin position="1"/>
        <end position="18"/>
    </location>
</feature>
<dbReference type="EMBL" id="FQVQ01000006">
    <property type="protein sequence ID" value="SHF28583.1"/>
    <property type="molecule type" value="Genomic_DNA"/>
</dbReference>
<name>A0A1M5AEE2_9FLAO</name>
<evidence type="ECO:0000313" key="4">
    <source>
        <dbReference type="EMBL" id="SHF28583.1"/>
    </source>
</evidence>
<evidence type="ECO:0000313" key="5">
    <source>
        <dbReference type="Proteomes" id="UP000184147"/>
    </source>
</evidence>
<evidence type="ECO:0000256" key="1">
    <source>
        <dbReference type="ARBA" id="ARBA00022729"/>
    </source>
</evidence>
<gene>
    <name evidence="4" type="ORF">SAMN05444377_10636</name>
</gene>
<dbReference type="InterPro" id="IPR026444">
    <property type="entry name" value="Secre_tail"/>
</dbReference>
<dbReference type="Pfam" id="PF18962">
    <property type="entry name" value="Por_Secre_tail"/>
    <property type="match status" value="1"/>
</dbReference>
<dbReference type="CDD" id="cd09631">
    <property type="entry name" value="DOMON_DOH"/>
    <property type="match status" value="1"/>
</dbReference>
<keyword evidence="5" id="KW-1185">Reference proteome</keyword>
<evidence type="ECO:0000259" key="3">
    <source>
        <dbReference type="Pfam" id="PF18962"/>
    </source>
</evidence>
<dbReference type="Proteomes" id="UP000184147">
    <property type="component" value="Unassembled WGS sequence"/>
</dbReference>
<dbReference type="RefSeq" id="WP_073362779.1">
    <property type="nucleotide sequence ID" value="NZ_FQVQ01000006.1"/>
</dbReference>
<keyword evidence="1 2" id="KW-0732">Signal</keyword>
<protein>
    <submittedName>
        <fullName evidence="4">Por secretion system C-terminal sorting domain-containing protein</fullName>
    </submittedName>
</protein>
<dbReference type="NCBIfam" id="TIGR04183">
    <property type="entry name" value="Por_Secre_tail"/>
    <property type="match status" value="1"/>
</dbReference>
<dbReference type="AlphaFoldDB" id="A0A1M5AEE2"/>
<dbReference type="STRING" id="1124188.SAMN05444377_10636"/>